<dbReference type="HOGENOM" id="CLU_1486975_0_0_10"/>
<dbReference type="OrthoDB" id="885476at2"/>
<keyword evidence="1" id="KW-0812">Transmembrane</keyword>
<keyword evidence="3" id="KW-1185">Reference proteome</keyword>
<feature type="transmembrane region" description="Helical" evidence="1">
    <location>
        <begin position="86"/>
        <end position="104"/>
    </location>
</feature>
<protein>
    <submittedName>
        <fullName evidence="2">Uncharacterized protein</fullName>
    </submittedName>
</protein>
<keyword evidence="1" id="KW-1133">Transmembrane helix</keyword>
<feature type="transmembrane region" description="Helical" evidence="1">
    <location>
        <begin position="24"/>
        <end position="43"/>
    </location>
</feature>
<proteinExistence type="predicted"/>
<reference evidence="3" key="1">
    <citation type="submission" date="2012-06" db="EMBL/GenBank/DDBJ databases">
        <title>The complete genome of Flexibacter litoralis DSM 6794.</title>
        <authorList>
            <person name="Lucas S."/>
            <person name="Copeland A."/>
            <person name="Lapidus A."/>
            <person name="Glavina del Rio T."/>
            <person name="Dalin E."/>
            <person name="Tice H."/>
            <person name="Bruce D."/>
            <person name="Goodwin L."/>
            <person name="Pitluck S."/>
            <person name="Peters L."/>
            <person name="Ovchinnikova G."/>
            <person name="Lu M."/>
            <person name="Kyrpides N."/>
            <person name="Mavromatis K."/>
            <person name="Ivanova N."/>
            <person name="Brettin T."/>
            <person name="Detter J.C."/>
            <person name="Han C."/>
            <person name="Larimer F."/>
            <person name="Land M."/>
            <person name="Hauser L."/>
            <person name="Markowitz V."/>
            <person name="Cheng J.-F."/>
            <person name="Hugenholtz P."/>
            <person name="Woyke T."/>
            <person name="Wu D."/>
            <person name="Spring S."/>
            <person name="Lang E."/>
            <person name="Kopitz M."/>
            <person name="Brambilla E."/>
            <person name="Klenk H.-P."/>
            <person name="Eisen J.A."/>
        </authorList>
    </citation>
    <scope>NUCLEOTIDE SEQUENCE [LARGE SCALE GENOMIC DNA]</scope>
    <source>
        <strain evidence="3">ATCC 23117 / DSM 6794 / NBRC 15988 / NCIMB 1366 / Sio-4</strain>
    </source>
</reference>
<dbReference type="Proteomes" id="UP000006054">
    <property type="component" value="Chromosome"/>
</dbReference>
<feature type="transmembrane region" description="Helical" evidence="1">
    <location>
        <begin position="49"/>
        <end position="74"/>
    </location>
</feature>
<dbReference type="KEGG" id="fli:Fleli_1695"/>
<dbReference type="AlphaFoldDB" id="I4AJG8"/>
<keyword evidence="1" id="KW-0472">Membrane</keyword>
<evidence type="ECO:0000256" key="1">
    <source>
        <dbReference type="SAM" id="Phobius"/>
    </source>
</evidence>
<dbReference type="STRING" id="880071.Fleli_1695"/>
<dbReference type="EMBL" id="CP003345">
    <property type="protein sequence ID" value="AFM04103.1"/>
    <property type="molecule type" value="Genomic_DNA"/>
</dbReference>
<gene>
    <name evidence="2" type="ordered locus">Fleli_1695</name>
</gene>
<evidence type="ECO:0000313" key="2">
    <source>
        <dbReference type="EMBL" id="AFM04103.1"/>
    </source>
</evidence>
<organism evidence="2 3">
    <name type="scientific">Bernardetia litoralis (strain ATCC 23117 / DSM 6794 / NBRC 15988 / NCIMB 1366 / Fx l1 / Sio-4)</name>
    <name type="common">Flexibacter litoralis</name>
    <dbReference type="NCBI Taxonomy" id="880071"/>
    <lineage>
        <taxon>Bacteria</taxon>
        <taxon>Pseudomonadati</taxon>
        <taxon>Bacteroidota</taxon>
        <taxon>Cytophagia</taxon>
        <taxon>Cytophagales</taxon>
        <taxon>Bernardetiaceae</taxon>
        <taxon>Bernardetia</taxon>
    </lineage>
</organism>
<accession>I4AJG8</accession>
<sequence>MKKIIEIIVNIWIKWLSMPIKYKWMMYILSIIYTIWSELFIGVNRFFPLNFIGAFFILIYFQNGFFLASYYPFIYFEEWKKEKQQYLQIALLLLLIFFSGYIVYKIPTEIKKYEMGNNSQTTNSIVIQISDSQIKYEFWLEDGQNYKGWTRRKERKLGDKVRVQFSKRFPALNRESEQEKK</sequence>
<evidence type="ECO:0000313" key="3">
    <source>
        <dbReference type="Proteomes" id="UP000006054"/>
    </source>
</evidence>
<name>I4AJG8_BERLS</name>
<dbReference type="RefSeq" id="WP_014797558.1">
    <property type="nucleotide sequence ID" value="NC_018018.1"/>
</dbReference>